<evidence type="ECO:0000256" key="4">
    <source>
        <dbReference type="ARBA" id="ARBA00022723"/>
    </source>
</evidence>
<evidence type="ECO:0000313" key="18">
    <source>
        <dbReference type="Proteomes" id="UP000198211"/>
    </source>
</evidence>
<comment type="catalytic activity">
    <reaction evidence="15">
        <text>Xaa-L-Pro dipeptide + H2O = an L-alpha-amino acid + L-proline</text>
        <dbReference type="Rhea" id="RHEA:76407"/>
        <dbReference type="ChEBI" id="CHEBI:15377"/>
        <dbReference type="ChEBI" id="CHEBI:59869"/>
        <dbReference type="ChEBI" id="CHEBI:60039"/>
        <dbReference type="ChEBI" id="CHEBI:195196"/>
        <dbReference type="EC" id="3.4.13.9"/>
    </reaction>
</comment>
<dbReference type="GO" id="GO:0070006">
    <property type="term" value="F:metalloaminopeptidase activity"/>
    <property type="evidence" value="ECO:0007669"/>
    <property type="project" value="InterPro"/>
</dbReference>
<protein>
    <recommendedName>
        <fullName evidence="11">Xaa-Pro dipeptidase</fullName>
        <ecNumber evidence="10">3.4.13.9</ecNumber>
    </recommendedName>
    <alternativeName>
        <fullName evidence="14">Imidodipeptidase</fullName>
    </alternativeName>
    <alternativeName>
        <fullName evidence="12">Peptidase D</fullName>
    </alternativeName>
    <alternativeName>
        <fullName evidence="13">Proline dipeptidase</fullName>
    </alternativeName>
</protein>
<dbReference type="AlphaFoldDB" id="A0A225WVB8"/>
<evidence type="ECO:0000313" key="17">
    <source>
        <dbReference type="EMBL" id="OWZ21634.1"/>
    </source>
</evidence>
<evidence type="ECO:0000256" key="6">
    <source>
        <dbReference type="ARBA" id="ARBA00022997"/>
    </source>
</evidence>
<keyword evidence="6" id="KW-0224">Dipeptidase</keyword>
<dbReference type="Pfam" id="PF05195">
    <property type="entry name" value="AMP_N"/>
    <property type="match status" value="1"/>
</dbReference>
<dbReference type="EMBL" id="NBNE01000204">
    <property type="protein sequence ID" value="OWZ21634.1"/>
    <property type="molecule type" value="Genomic_DNA"/>
</dbReference>
<evidence type="ECO:0000256" key="14">
    <source>
        <dbReference type="ARBA" id="ARBA00044351"/>
    </source>
</evidence>
<comment type="subunit">
    <text evidence="2">Homodimer.</text>
</comment>
<evidence type="ECO:0000256" key="13">
    <source>
        <dbReference type="ARBA" id="ARBA00044284"/>
    </source>
</evidence>
<accession>A0A225WVB8</accession>
<evidence type="ECO:0000256" key="10">
    <source>
        <dbReference type="ARBA" id="ARBA00044051"/>
    </source>
</evidence>
<reference evidence="18" key="1">
    <citation type="submission" date="2017-03" db="EMBL/GenBank/DDBJ databases">
        <title>Phytopthora megakarya and P. palmivora, two closely related causual agents of cacao black pod achieved similar genome size and gene model numbers by different mechanisms.</title>
        <authorList>
            <person name="Ali S."/>
            <person name="Shao J."/>
            <person name="Larry D.J."/>
            <person name="Kronmiller B."/>
            <person name="Shen D."/>
            <person name="Strem M.D."/>
            <person name="Melnick R.L."/>
            <person name="Guiltinan M.J."/>
            <person name="Tyler B.M."/>
            <person name="Meinhardt L.W."/>
            <person name="Bailey B.A."/>
        </authorList>
    </citation>
    <scope>NUCLEOTIDE SEQUENCE [LARGE SCALE GENOMIC DNA]</scope>
    <source>
        <strain evidence="18">zdho120</strain>
    </source>
</reference>
<feature type="domain" description="Aminopeptidase P N-terminal" evidence="16">
    <location>
        <begin position="55"/>
        <end position="195"/>
    </location>
</feature>
<dbReference type="Gene3D" id="3.40.350.10">
    <property type="entry name" value="Creatinase/prolidase N-terminal domain"/>
    <property type="match status" value="1"/>
</dbReference>
<dbReference type="PANTHER" id="PTHR48480">
    <property type="match status" value="1"/>
</dbReference>
<comment type="similarity">
    <text evidence="9">Belongs to the peptidase M24B family. Eukaryotic-type prolidase subfamily.</text>
</comment>
<evidence type="ECO:0000256" key="1">
    <source>
        <dbReference type="ARBA" id="ARBA00001936"/>
    </source>
</evidence>
<dbReference type="GO" id="GO:0102009">
    <property type="term" value="F:proline dipeptidase activity"/>
    <property type="evidence" value="ECO:0007669"/>
    <property type="project" value="UniProtKB-EC"/>
</dbReference>
<dbReference type="GO" id="GO:0030145">
    <property type="term" value="F:manganese ion binding"/>
    <property type="evidence" value="ECO:0007669"/>
    <property type="project" value="InterPro"/>
</dbReference>
<keyword evidence="4" id="KW-0479">Metal-binding</keyword>
<evidence type="ECO:0000256" key="5">
    <source>
        <dbReference type="ARBA" id="ARBA00022801"/>
    </source>
</evidence>
<dbReference type="SUPFAM" id="SSF55920">
    <property type="entry name" value="Creatinase/aminopeptidase"/>
    <property type="match status" value="1"/>
</dbReference>
<organism evidence="17 18">
    <name type="scientific">Phytophthora megakarya</name>
    <dbReference type="NCBI Taxonomy" id="4795"/>
    <lineage>
        <taxon>Eukaryota</taxon>
        <taxon>Sar</taxon>
        <taxon>Stramenopiles</taxon>
        <taxon>Oomycota</taxon>
        <taxon>Peronosporomycetes</taxon>
        <taxon>Peronosporales</taxon>
        <taxon>Peronosporaceae</taxon>
        <taxon>Phytophthora</taxon>
    </lineage>
</organism>
<sequence>MRPSTSTALLVAATAAKLVLTCVFLYQQRGRLLHKLKRDDRLVADPAEGYELFPIDLSMHVQIRQNVVRRFLQTHPQAKTSAAALVLHGGVEVDRYDTDIQYNFHQESFFQYLFGVREPGCAGLVDLATHKAVLFVPRLSDEWELWCGDRKPLAYFKAHYKVDEVFYVDEMAAVLADKLQIKKLYVLHGKNADSGLETTTTSTFEGIDKFEVDKEALHPVLVESRVIKTEKELELLRFVNKLSSRAHINVMKNIRPGKMEFHAESDFLHYVYSNGGARFHAYTCICGSGHNASAQHYGHAGAPNDNLLEDGELFLNDMGGELHGYASDITCTYPVNGKFTYDQRMLYEGVLKAHDTVIGAIKPGVSWVDMHILANRVMTEHMLKRGLLENGTINEMMEHEVSSYFTPCGLGHFMGLDVHDVGGFPAGHVRSTKRILQKLRLVRKLEKNMVVTVEPGWYFIEAQLRIALADPIISKFINLDVLARFRHTGGVRIESDVVVTATGVENMTQVPRTIQAIEALIQGK</sequence>
<proteinExistence type="inferred from homology"/>
<keyword evidence="5" id="KW-0378">Hydrolase</keyword>
<gene>
    <name evidence="17" type="ORF">PHMEG_0003790</name>
</gene>
<dbReference type="OrthoDB" id="10261878at2759"/>
<dbReference type="STRING" id="4795.A0A225WVB8"/>
<dbReference type="SMART" id="SM01011">
    <property type="entry name" value="AMP_N"/>
    <property type="match status" value="1"/>
</dbReference>
<dbReference type="GO" id="GO:0006508">
    <property type="term" value="P:proteolysis"/>
    <property type="evidence" value="ECO:0007669"/>
    <property type="project" value="UniProtKB-KW"/>
</dbReference>
<name>A0A225WVB8_9STRA</name>
<dbReference type="InterPro" id="IPR036005">
    <property type="entry name" value="Creatinase/aminopeptidase-like"/>
</dbReference>
<evidence type="ECO:0000256" key="11">
    <source>
        <dbReference type="ARBA" id="ARBA00044141"/>
    </source>
</evidence>
<evidence type="ECO:0000256" key="9">
    <source>
        <dbReference type="ARBA" id="ARBA00043990"/>
    </source>
</evidence>
<evidence type="ECO:0000256" key="2">
    <source>
        <dbReference type="ARBA" id="ARBA00011738"/>
    </source>
</evidence>
<keyword evidence="3" id="KW-0645">Protease</keyword>
<comment type="caution">
    <text evidence="17">The sequence shown here is derived from an EMBL/GenBank/DDBJ whole genome shotgun (WGS) entry which is preliminary data.</text>
</comment>
<evidence type="ECO:0000256" key="7">
    <source>
        <dbReference type="ARBA" id="ARBA00023049"/>
    </source>
</evidence>
<dbReference type="Proteomes" id="UP000198211">
    <property type="component" value="Unassembled WGS sequence"/>
</dbReference>
<evidence type="ECO:0000259" key="16">
    <source>
        <dbReference type="SMART" id="SM01011"/>
    </source>
</evidence>
<dbReference type="Gene3D" id="3.90.230.10">
    <property type="entry name" value="Creatinase/methionine aminopeptidase superfamily"/>
    <property type="match status" value="1"/>
</dbReference>
<keyword evidence="18" id="KW-1185">Reference proteome</keyword>
<dbReference type="InterPro" id="IPR000994">
    <property type="entry name" value="Pept_M24"/>
</dbReference>
<keyword evidence="7" id="KW-0482">Metalloprotease</keyword>
<evidence type="ECO:0000256" key="3">
    <source>
        <dbReference type="ARBA" id="ARBA00022670"/>
    </source>
</evidence>
<evidence type="ECO:0000256" key="12">
    <source>
        <dbReference type="ARBA" id="ARBA00044252"/>
    </source>
</evidence>
<dbReference type="PANTHER" id="PTHR48480:SF2">
    <property type="entry name" value="PEPTIDASE D"/>
    <property type="match status" value="1"/>
</dbReference>
<dbReference type="InterPro" id="IPR029149">
    <property type="entry name" value="Creatin/AminoP/Spt16_N"/>
</dbReference>
<dbReference type="InterPro" id="IPR052433">
    <property type="entry name" value="X-Pro_dipept-like"/>
</dbReference>
<dbReference type="FunFam" id="3.90.230.10:FF:000002">
    <property type="entry name" value="Xaa-Pro aminopeptidase 3"/>
    <property type="match status" value="1"/>
</dbReference>
<dbReference type="CDD" id="cd01087">
    <property type="entry name" value="Prolidase"/>
    <property type="match status" value="1"/>
</dbReference>
<evidence type="ECO:0000256" key="8">
    <source>
        <dbReference type="ARBA" id="ARBA00023211"/>
    </source>
</evidence>
<dbReference type="SUPFAM" id="SSF53092">
    <property type="entry name" value="Creatinase/prolidase N-terminal domain"/>
    <property type="match status" value="1"/>
</dbReference>
<dbReference type="InterPro" id="IPR007865">
    <property type="entry name" value="Aminopep_P_N"/>
</dbReference>
<evidence type="ECO:0000256" key="15">
    <source>
        <dbReference type="ARBA" id="ARBA00048994"/>
    </source>
</evidence>
<comment type="cofactor">
    <cofactor evidence="1">
        <name>Mn(2+)</name>
        <dbReference type="ChEBI" id="CHEBI:29035"/>
    </cofactor>
</comment>
<keyword evidence="8" id="KW-0464">Manganese</keyword>
<dbReference type="EC" id="3.4.13.9" evidence="10"/>
<dbReference type="Pfam" id="PF00557">
    <property type="entry name" value="Peptidase_M24"/>
    <property type="match status" value="1"/>
</dbReference>